<accession>A0AAJ0GWZ4</accession>
<dbReference type="InterPro" id="IPR011118">
    <property type="entry name" value="Tannase/feruloyl_esterase"/>
</dbReference>
<evidence type="ECO:0000256" key="2">
    <source>
        <dbReference type="ARBA" id="ARBA00022487"/>
    </source>
</evidence>
<gene>
    <name evidence="9" type="ORF">B0T15DRAFT_530687</name>
</gene>
<name>A0AAJ0GWZ4_9PEZI</name>
<reference evidence="9" key="2">
    <citation type="submission" date="2023-06" db="EMBL/GenBank/DDBJ databases">
        <authorList>
            <consortium name="Lawrence Berkeley National Laboratory"/>
            <person name="Mondo S.J."/>
            <person name="Hensen N."/>
            <person name="Bonometti L."/>
            <person name="Westerberg I."/>
            <person name="Brannstrom I.O."/>
            <person name="Guillou S."/>
            <person name="Cros-Aarteil S."/>
            <person name="Calhoun S."/>
            <person name="Haridas S."/>
            <person name="Kuo A."/>
            <person name="Pangilinan J."/>
            <person name="Riley R."/>
            <person name="Labutti K."/>
            <person name="Andreopoulos B."/>
            <person name="Lipzen A."/>
            <person name="Chen C."/>
            <person name="Yanf M."/>
            <person name="Daum C."/>
            <person name="Ng V."/>
            <person name="Clum A."/>
            <person name="Steindorff A."/>
            <person name="Ohm R."/>
            <person name="Martin F."/>
            <person name="Silar P."/>
            <person name="Natvig D."/>
            <person name="Lalanne C."/>
            <person name="Gautier V."/>
            <person name="Ament-Velasquez S.L."/>
            <person name="Kruys A."/>
            <person name="Hutchinson M.I."/>
            <person name="Powell A.J."/>
            <person name="Barry K."/>
            <person name="Miller A.N."/>
            <person name="Grigoriev I.V."/>
            <person name="Debuchy R."/>
            <person name="Gladieux P."/>
            <person name="Thoren M.H."/>
            <person name="Johannesson H."/>
        </authorList>
    </citation>
    <scope>NUCLEOTIDE SEQUENCE</scope>
    <source>
        <strain evidence="9">CBS 333.67</strain>
    </source>
</reference>
<dbReference type="EMBL" id="JAUDZG010000003">
    <property type="protein sequence ID" value="KAK3307617.1"/>
    <property type="molecule type" value="Genomic_DNA"/>
</dbReference>
<keyword evidence="7" id="KW-1015">Disulfide bond</keyword>
<dbReference type="PANTHER" id="PTHR33938">
    <property type="entry name" value="FERULOYL ESTERASE B-RELATED"/>
    <property type="match status" value="1"/>
</dbReference>
<dbReference type="InterPro" id="IPR029058">
    <property type="entry name" value="AB_hydrolase_fold"/>
</dbReference>
<keyword evidence="3" id="KW-0479">Metal-binding</keyword>
<proteinExistence type="inferred from homology"/>
<dbReference type="GO" id="GO:0030600">
    <property type="term" value="F:feruloyl esterase activity"/>
    <property type="evidence" value="ECO:0007669"/>
    <property type="project" value="UniProtKB-ARBA"/>
</dbReference>
<evidence type="ECO:0000256" key="1">
    <source>
        <dbReference type="ARBA" id="ARBA00006249"/>
    </source>
</evidence>
<dbReference type="EC" id="3.1.1.-" evidence="8"/>
<dbReference type="Proteomes" id="UP001273166">
    <property type="component" value="Unassembled WGS sequence"/>
</dbReference>
<dbReference type="Gene3D" id="3.40.50.1820">
    <property type="entry name" value="alpha/beta hydrolase"/>
    <property type="match status" value="1"/>
</dbReference>
<comment type="similarity">
    <text evidence="1 8">Belongs to the tannase family.</text>
</comment>
<organism evidence="9 10">
    <name type="scientific">Chaetomium strumarium</name>
    <dbReference type="NCBI Taxonomy" id="1170767"/>
    <lineage>
        <taxon>Eukaryota</taxon>
        <taxon>Fungi</taxon>
        <taxon>Dikarya</taxon>
        <taxon>Ascomycota</taxon>
        <taxon>Pezizomycotina</taxon>
        <taxon>Sordariomycetes</taxon>
        <taxon>Sordariomycetidae</taxon>
        <taxon>Sordariales</taxon>
        <taxon>Chaetomiaceae</taxon>
        <taxon>Chaetomium</taxon>
    </lineage>
</organism>
<dbReference type="PANTHER" id="PTHR33938:SF13">
    <property type="entry name" value="CARBOXYLIC ESTER HYDROLASE"/>
    <property type="match status" value="1"/>
</dbReference>
<evidence type="ECO:0000256" key="4">
    <source>
        <dbReference type="ARBA" id="ARBA00022729"/>
    </source>
</evidence>
<keyword evidence="10" id="KW-1185">Reference proteome</keyword>
<reference evidence="9" key="1">
    <citation type="journal article" date="2023" name="Mol. Phylogenet. Evol.">
        <title>Genome-scale phylogeny and comparative genomics of the fungal order Sordariales.</title>
        <authorList>
            <person name="Hensen N."/>
            <person name="Bonometti L."/>
            <person name="Westerberg I."/>
            <person name="Brannstrom I.O."/>
            <person name="Guillou S."/>
            <person name="Cros-Aarteil S."/>
            <person name="Calhoun S."/>
            <person name="Haridas S."/>
            <person name="Kuo A."/>
            <person name="Mondo S."/>
            <person name="Pangilinan J."/>
            <person name="Riley R."/>
            <person name="LaButti K."/>
            <person name="Andreopoulos B."/>
            <person name="Lipzen A."/>
            <person name="Chen C."/>
            <person name="Yan M."/>
            <person name="Daum C."/>
            <person name="Ng V."/>
            <person name="Clum A."/>
            <person name="Steindorff A."/>
            <person name="Ohm R.A."/>
            <person name="Martin F."/>
            <person name="Silar P."/>
            <person name="Natvig D.O."/>
            <person name="Lalanne C."/>
            <person name="Gautier V."/>
            <person name="Ament-Velasquez S.L."/>
            <person name="Kruys A."/>
            <person name="Hutchinson M.I."/>
            <person name="Powell A.J."/>
            <person name="Barry K."/>
            <person name="Miller A.N."/>
            <person name="Grigoriev I.V."/>
            <person name="Debuchy R."/>
            <person name="Gladieux P."/>
            <person name="Hiltunen Thoren M."/>
            <person name="Johannesson H."/>
        </authorList>
    </citation>
    <scope>NUCLEOTIDE SEQUENCE</scope>
    <source>
        <strain evidence="9">CBS 333.67</strain>
    </source>
</reference>
<evidence type="ECO:0000256" key="3">
    <source>
        <dbReference type="ARBA" id="ARBA00022723"/>
    </source>
</evidence>
<evidence type="ECO:0000256" key="6">
    <source>
        <dbReference type="ARBA" id="ARBA00022837"/>
    </source>
</evidence>
<evidence type="ECO:0000256" key="7">
    <source>
        <dbReference type="ARBA" id="ARBA00023157"/>
    </source>
</evidence>
<dbReference type="GO" id="GO:0046872">
    <property type="term" value="F:metal ion binding"/>
    <property type="evidence" value="ECO:0007669"/>
    <property type="project" value="UniProtKB-KW"/>
</dbReference>
<dbReference type="Pfam" id="PF07519">
    <property type="entry name" value="Tannase"/>
    <property type="match status" value="1"/>
</dbReference>
<keyword evidence="2" id="KW-0719">Serine esterase</keyword>
<dbReference type="RefSeq" id="XP_062723397.1">
    <property type="nucleotide sequence ID" value="XM_062869188.1"/>
</dbReference>
<sequence>MATPLGSRCVPATFQNLSLFGAEVLSLSATLVTNYSASVPAIDRFTQPPVEVQNASFCNITVSYTHPGQNDALVVEAWLPATGWNRRLQAVGGGGFVAGRSDPVYSAMSGAIADGYATVTTDAGLGTAPDPTTWALLSPGNVNLYDLQNLASVSLEDEAIMAKSIIKSYYGQPPAFSYWNGCSQGGRQGLMLAQRYPTAYDGIAAGAPALHWNDLFPSMQWPQQFMAMLGQYPHACELSAITSEAISACDKLDGVVDGVISDVDGCLTTFDPFKTVGRAFHCTQENRTLEISLTAAAVVNATWQGIRNAEGAQLWPGLNPGTDLTAGAAITNCSSGTCVGVPLALSSQWLSLFVARDPSFDLSRLSHAAFDWLAHQGKQRYDSVIGTDDADLSAFRQAGGKLVTFHGLIDQLVPSKGIEKYYNEVSALHRDVHGFYRHFEVPGMGHCLVGGPSGGPLKLFDQLRAWVENGTAPEQTPVQVTDLQGNLQNRIVCPYPQKPVFNNRSCAAVAEARCWSCSRRVTAL</sequence>
<keyword evidence="5 8" id="KW-0378">Hydrolase</keyword>
<keyword evidence="4" id="KW-0732">Signal</keyword>
<dbReference type="GeneID" id="87888017"/>
<keyword evidence="6" id="KW-0106">Calcium</keyword>
<evidence type="ECO:0000256" key="5">
    <source>
        <dbReference type="ARBA" id="ARBA00022801"/>
    </source>
</evidence>
<evidence type="ECO:0000256" key="8">
    <source>
        <dbReference type="RuleBase" id="RU361238"/>
    </source>
</evidence>
<evidence type="ECO:0000313" key="10">
    <source>
        <dbReference type="Proteomes" id="UP001273166"/>
    </source>
</evidence>
<comment type="caution">
    <text evidence="9">The sequence shown here is derived from an EMBL/GenBank/DDBJ whole genome shotgun (WGS) entry which is preliminary data.</text>
</comment>
<protein>
    <recommendedName>
        <fullName evidence="8">Carboxylic ester hydrolase</fullName>
        <ecNumber evidence="8">3.1.1.-</ecNumber>
    </recommendedName>
</protein>
<dbReference type="SUPFAM" id="SSF53474">
    <property type="entry name" value="alpha/beta-Hydrolases"/>
    <property type="match status" value="1"/>
</dbReference>
<dbReference type="AlphaFoldDB" id="A0AAJ0GWZ4"/>
<evidence type="ECO:0000313" key="9">
    <source>
        <dbReference type="EMBL" id="KAK3307617.1"/>
    </source>
</evidence>